<evidence type="ECO:0000259" key="14">
    <source>
        <dbReference type="SMART" id="SM00079"/>
    </source>
</evidence>
<keyword evidence="8" id="KW-0325">Glycoprotein</keyword>
<dbReference type="FunFam" id="3.40.190.10:FF:000024">
    <property type="entry name" value="Glutamate receptor, ionotropic, delta 1"/>
    <property type="match status" value="1"/>
</dbReference>
<feature type="domain" description="Ionotropic glutamate receptor L-glutamate and glycine-binding" evidence="15">
    <location>
        <begin position="39"/>
        <end position="98"/>
    </location>
</feature>
<organism evidence="16 17">
    <name type="scientific">Candidula unifasciata</name>
    <dbReference type="NCBI Taxonomy" id="100452"/>
    <lineage>
        <taxon>Eukaryota</taxon>
        <taxon>Metazoa</taxon>
        <taxon>Spiralia</taxon>
        <taxon>Lophotrochozoa</taxon>
        <taxon>Mollusca</taxon>
        <taxon>Gastropoda</taxon>
        <taxon>Heterobranchia</taxon>
        <taxon>Euthyneura</taxon>
        <taxon>Panpulmonata</taxon>
        <taxon>Eupulmonata</taxon>
        <taxon>Stylommatophora</taxon>
        <taxon>Helicina</taxon>
        <taxon>Helicoidea</taxon>
        <taxon>Geomitridae</taxon>
        <taxon>Candidula</taxon>
    </lineage>
</organism>
<evidence type="ECO:0000259" key="13">
    <source>
        <dbReference type="SMART" id="SM00062"/>
    </source>
</evidence>
<sequence length="530" mass="59060">TTLIAYSAVYMINIFSLQLNTSTPATRPELIVSTVDQEPFISRRVTSSGEEYAGFLVDLLDAIAEKAGFTYRFIQASDGTTGYNRQAGWTGVIGDVLSGRADIGGAALTVTPEREEYIDFTKPYMSNSVNLLVHKPTWADLGLGYLVRPVSNDYWALFLVVLFLIGLVFFVIGTLSPYEWGNVAADRDPRGAKNSFTLRNSYLFALSTLTWQGFREAPHSISGRIMAAFWWMFVLFTLIAYTANLTVYMLSRPEQLPEMPFRTYEDLLESNIGIGAINFGSTESLLRKSPNPTLKRLWEKMNSKNSWIDSYSEGIHRVKTSNGNFAIFLETSTAEYVARRNCELMIYGESLFPSALAFGLRRGSPLKNKINKAIEELRENNFLESLKEQYWRFSGECVNIDGRQFVQTENCVHSQGGILSSLPIYPITLKDMSVAILLLFLGFIAAMIFLVIEVLHYAVTKQGKKIEKPKILKNPPKIFRPKPKAAKAEPAEAEGEAGPSSDGLESVPLEDAGEEPGPSADEGEKVQVLF</sequence>
<evidence type="ECO:0000256" key="12">
    <source>
        <dbReference type="SAM" id="Phobius"/>
    </source>
</evidence>
<evidence type="ECO:0000256" key="10">
    <source>
        <dbReference type="ARBA" id="ARBA00023303"/>
    </source>
</evidence>
<keyword evidence="3 12" id="KW-0812">Transmembrane</keyword>
<dbReference type="Pfam" id="PF00060">
    <property type="entry name" value="Lig_chan"/>
    <property type="match status" value="1"/>
</dbReference>
<comment type="subcellular location">
    <subcellularLocation>
        <location evidence="1">Membrane</location>
        <topology evidence="1">Multi-pass membrane protein</topology>
    </subcellularLocation>
</comment>
<dbReference type="Gene3D" id="1.10.287.70">
    <property type="match status" value="1"/>
</dbReference>
<dbReference type="SUPFAM" id="SSF53850">
    <property type="entry name" value="Periplasmic binding protein-like II"/>
    <property type="match status" value="1"/>
</dbReference>
<keyword evidence="10" id="KW-0407">Ion channel</keyword>
<dbReference type="Proteomes" id="UP000678393">
    <property type="component" value="Unassembled WGS sequence"/>
</dbReference>
<keyword evidence="6 12" id="KW-0472">Membrane</keyword>
<evidence type="ECO:0000256" key="4">
    <source>
        <dbReference type="ARBA" id="ARBA00022989"/>
    </source>
</evidence>
<dbReference type="SMART" id="SM00079">
    <property type="entry name" value="PBPe"/>
    <property type="match status" value="1"/>
</dbReference>
<evidence type="ECO:0000256" key="11">
    <source>
        <dbReference type="SAM" id="MobiDB-lite"/>
    </source>
</evidence>
<evidence type="ECO:0000256" key="8">
    <source>
        <dbReference type="ARBA" id="ARBA00023180"/>
    </source>
</evidence>
<keyword evidence="17" id="KW-1185">Reference proteome</keyword>
<feature type="non-terminal residue" evidence="16">
    <location>
        <position position="530"/>
    </location>
</feature>
<dbReference type="EMBL" id="CAJHNH020002602">
    <property type="protein sequence ID" value="CAG5127192.1"/>
    <property type="molecule type" value="Genomic_DNA"/>
</dbReference>
<evidence type="ECO:0000256" key="2">
    <source>
        <dbReference type="ARBA" id="ARBA00022448"/>
    </source>
</evidence>
<dbReference type="InterPro" id="IPR001320">
    <property type="entry name" value="Iontro_rcpt_C"/>
</dbReference>
<evidence type="ECO:0000256" key="3">
    <source>
        <dbReference type="ARBA" id="ARBA00022692"/>
    </source>
</evidence>
<comment type="caution">
    <text evidence="16">The sequence shown here is derived from an EMBL/GenBank/DDBJ whole genome shotgun (WGS) entry which is preliminary data.</text>
</comment>
<evidence type="ECO:0000259" key="15">
    <source>
        <dbReference type="SMART" id="SM00918"/>
    </source>
</evidence>
<dbReference type="InterPro" id="IPR019594">
    <property type="entry name" value="Glu/Gly-bd"/>
</dbReference>
<dbReference type="Pfam" id="PF10613">
    <property type="entry name" value="Lig_chan-Glu_bd"/>
    <property type="match status" value="1"/>
</dbReference>
<dbReference type="SMART" id="SM00918">
    <property type="entry name" value="Lig_chan-Glu_bd"/>
    <property type="match status" value="1"/>
</dbReference>
<evidence type="ECO:0000256" key="9">
    <source>
        <dbReference type="ARBA" id="ARBA00023286"/>
    </source>
</evidence>
<name>A0A8S3ZJ73_9EUPU</name>
<dbReference type="GO" id="GO:0015276">
    <property type="term" value="F:ligand-gated monoatomic ion channel activity"/>
    <property type="evidence" value="ECO:0007669"/>
    <property type="project" value="InterPro"/>
</dbReference>
<dbReference type="InterPro" id="IPR001638">
    <property type="entry name" value="Solute-binding_3/MltF_N"/>
</dbReference>
<evidence type="ECO:0000256" key="1">
    <source>
        <dbReference type="ARBA" id="ARBA00004141"/>
    </source>
</evidence>
<evidence type="ECO:0000256" key="6">
    <source>
        <dbReference type="ARBA" id="ARBA00023136"/>
    </source>
</evidence>
<dbReference type="SMART" id="SM00062">
    <property type="entry name" value="PBPb"/>
    <property type="match status" value="1"/>
</dbReference>
<dbReference type="GO" id="GO:0016020">
    <property type="term" value="C:membrane"/>
    <property type="evidence" value="ECO:0007669"/>
    <property type="project" value="UniProtKB-SubCell"/>
</dbReference>
<protein>
    <recommendedName>
        <fullName evidence="18">Glutamate receptor</fullName>
    </recommendedName>
</protein>
<evidence type="ECO:0000313" key="16">
    <source>
        <dbReference type="EMBL" id="CAG5127192.1"/>
    </source>
</evidence>
<dbReference type="InterPro" id="IPR015683">
    <property type="entry name" value="Ionotropic_Glu_rcpt"/>
</dbReference>
<evidence type="ECO:0000256" key="5">
    <source>
        <dbReference type="ARBA" id="ARBA00023065"/>
    </source>
</evidence>
<dbReference type="PANTHER" id="PTHR18966">
    <property type="entry name" value="IONOTROPIC GLUTAMATE RECEPTOR"/>
    <property type="match status" value="1"/>
</dbReference>
<feature type="domain" description="Solute-binding protein family 3/N-terminal" evidence="13">
    <location>
        <begin position="29"/>
        <end position="392"/>
    </location>
</feature>
<keyword evidence="4 12" id="KW-1133">Transmembrane helix</keyword>
<keyword evidence="7" id="KW-0675">Receptor</keyword>
<dbReference type="AlphaFoldDB" id="A0A8S3ZJ73"/>
<feature type="domain" description="Ionotropic glutamate receptor C-terminal" evidence="14">
    <location>
        <begin position="29"/>
        <end position="393"/>
    </location>
</feature>
<feature type="region of interest" description="Disordered" evidence="11">
    <location>
        <begin position="474"/>
        <end position="530"/>
    </location>
</feature>
<gene>
    <name evidence="16" type="ORF">CUNI_LOCUS12750</name>
</gene>
<feature type="transmembrane region" description="Helical" evidence="12">
    <location>
        <begin position="196"/>
        <end position="214"/>
    </location>
</feature>
<dbReference type="SUPFAM" id="SSF81324">
    <property type="entry name" value="Voltage-gated potassium channels"/>
    <property type="match status" value="1"/>
</dbReference>
<dbReference type="Gene3D" id="3.40.190.10">
    <property type="entry name" value="Periplasmic binding protein-like II"/>
    <property type="match status" value="2"/>
</dbReference>
<dbReference type="OrthoDB" id="5984008at2759"/>
<evidence type="ECO:0000256" key="7">
    <source>
        <dbReference type="ARBA" id="ARBA00023170"/>
    </source>
</evidence>
<keyword evidence="9" id="KW-1071">Ligand-gated ion channel</keyword>
<evidence type="ECO:0000313" key="17">
    <source>
        <dbReference type="Proteomes" id="UP000678393"/>
    </source>
</evidence>
<feature type="transmembrane region" description="Helical" evidence="12">
    <location>
        <begin position="154"/>
        <end position="175"/>
    </location>
</feature>
<proteinExistence type="predicted"/>
<keyword evidence="2" id="KW-0813">Transport</keyword>
<evidence type="ECO:0008006" key="18">
    <source>
        <dbReference type="Google" id="ProtNLM"/>
    </source>
</evidence>
<accession>A0A8S3ZJ73</accession>
<reference evidence="16" key="1">
    <citation type="submission" date="2021-04" db="EMBL/GenBank/DDBJ databases">
        <authorList>
            <consortium name="Molecular Ecology Group"/>
        </authorList>
    </citation>
    <scope>NUCLEOTIDE SEQUENCE</scope>
</reference>
<keyword evidence="5" id="KW-0406">Ion transport</keyword>
<feature type="transmembrane region" description="Helical" evidence="12">
    <location>
        <begin position="229"/>
        <end position="250"/>
    </location>
</feature>
<feature type="transmembrane region" description="Helical" evidence="12">
    <location>
        <begin position="434"/>
        <end position="459"/>
    </location>
</feature>